<dbReference type="InterPro" id="IPR050564">
    <property type="entry name" value="F420-G6PD/mer"/>
</dbReference>
<geneLocation type="plasmid" evidence="4">
    <name>pr1cp1</name>
</geneLocation>
<dbReference type="PANTHER" id="PTHR43244">
    <property type="match status" value="1"/>
</dbReference>
<keyword evidence="1" id="KW-0560">Oxidoreductase</keyword>
<sequence length="357" mass="39113">MRFGVVLGNDPTTVRQEARLLEERGFDTIWYPEVPLVGYGDPYVCMTLAASATERIRMGTFIAPAGIRPAAVLLSQFATVNRIAPGRVRIGYGSGSFSRNLLTLQPLRVRELREELIVLRALLDERTAEVDGNRMRFYAWDRPCLNLDDPLPLEIAAHGPRAAALAGELGDGLLTAGEVHPERLRALYDGARDAANAAGRSTEAFPFTAEVGPLCVLRPGESLDTPRIIATVQPVVSGHFAFFLMARLDPDQVDPGTRDGYAAFLAWAHEQYGSDPDEQFRAMCDQYIGRNPEHDQFITPGVIESHTLTGSLEAVSERLQEIGRAGVTEVTVMRGLDRPCTDDDALADIVALRERVG</sequence>
<dbReference type="Pfam" id="PF00296">
    <property type="entry name" value="Bac_luciferase"/>
    <property type="match status" value="1"/>
</dbReference>
<dbReference type="InterPro" id="IPR036661">
    <property type="entry name" value="Luciferase-like_sf"/>
</dbReference>
<reference evidence="3 4" key="1">
    <citation type="submission" date="2014-07" db="EMBL/GenBank/DDBJ databases">
        <authorList>
            <person name="Zhang J.E."/>
            <person name="Yang H."/>
            <person name="Guo J."/>
            <person name="Deng Z."/>
            <person name="Luo H."/>
            <person name="Luo M."/>
            <person name="Zhao B."/>
        </authorList>
    </citation>
    <scope>NUCLEOTIDE SEQUENCE [LARGE SCALE GENOMIC DNA]</scope>
    <source>
        <strain evidence="3 4">1CP</strain>
        <plasmid evidence="4">Plasmid pr1cp1</plasmid>
    </source>
</reference>
<dbReference type="AlphaFoldDB" id="A0A1B1KH05"/>
<keyword evidence="3" id="KW-0614">Plasmid</keyword>
<dbReference type="EMBL" id="CP009112">
    <property type="protein sequence ID" value="ANS31891.1"/>
    <property type="molecule type" value="Genomic_DNA"/>
</dbReference>
<gene>
    <name evidence="3" type="ORF">R1CP_36425</name>
</gene>
<protein>
    <recommendedName>
        <fullName evidence="2">Luciferase-like domain-containing protein</fullName>
    </recommendedName>
</protein>
<accession>A0A1B1KH05</accession>
<dbReference type="GO" id="GO:0016705">
    <property type="term" value="F:oxidoreductase activity, acting on paired donors, with incorporation or reduction of molecular oxygen"/>
    <property type="evidence" value="ECO:0007669"/>
    <property type="project" value="InterPro"/>
</dbReference>
<evidence type="ECO:0000313" key="4">
    <source>
        <dbReference type="Proteomes" id="UP000186108"/>
    </source>
</evidence>
<dbReference type="Proteomes" id="UP000186108">
    <property type="component" value="Plasmid pR1CP1"/>
</dbReference>
<evidence type="ECO:0000313" key="3">
    <source>
        <dbReference type="EMBL" id="ANS31891.1"/>
    </source>
</evidence>
<dbReference type="InterPro" id="IPR011251">
    <property type="entry name" value="Luciferase-like_dom"/>
</dbReference>
<dbReference type="PANTHER" id="PTHR43244:SF1">
    <property type="entry name" value="5,10-METHYLENETETRAHYDROMETHANOPTERIN REDUCTASE"/>
    <property type="match status" value="1"/>
</dbReference>
<proteinExistence type="predicted"/>
<dbReference type="SUPFAM" id="SSF51679">
    <property type="entry name" value="Bacterial luciferase-like"/>
    <property type="match status" value="1"/>
</dbReference>
<feature type="domain" description="Luciferase-like" evidence="2">
    <location>
        <begin position="10"/>
        <end position="328"/>
    </location>
</feature>
<name>A0A1B1KH05_RHOOP</name>
<evidence type="ECO:0000259" key="2">
    <source>
        <dbReference type="Pfam" id="PF00296"/>
    </source>
</evidence>
<evidence type="ECO:0000256" key="1">
    <source>
        <dbReference type="ARBA" id="ARBA00023002"/>
    </source>
</evidence>
<dbReference type="RefSeq" id="WP_065493459.1">
    <property type="nucleotide sequence ID" value="NZ_CP009112.1"/>
</dbReference>
<dbReference type="Gene3D" id="3.20.20.30">
    <property type="entry name" value="Luciferase-like domain"/>
    <property type="match status" value="1"/>
</dbReference>
<dbReference type="CDD" id="cd01097">
    <property type="entry name" value="Tetrahydromethanopterin_reductase"/>
    <property type="match status" value="1"/>
</dbReference>
<organism evidence="3 4">
    <name type="scientific">Rhodococcus opacus</name>
    <name type="common">Nocardia opaca</name>
    <dbReference type="NCBI Taxonomy" id="37919"/>
    <lineage>
        <taxon>Bacteria</taxon>
        <taxon>Bacillati</taxon>
        <taxon>Actinomycetota</taxon>
        <taxon>Actinomycetes</taxon>
        <taxon>Mycobacteriales</taxon>
        <taxon>Nocardiaceae</taxon>
        <taxon>Rhodococcus</taxon>
    </lineage>
</organism>